<dbReference type="SMART" id="SM00342">
    <property type="entry name" value="HTH_ARAC"/>
    <property type="match status" value="1"/>
</dbReference>
<dbReference type="Gene3D" id="1.10.10.60">
    <property type="entry name" value="Homeodomain-like"/>
    <property type="match status" value="2"/>
</dbReference>
<proteinExistence type="predicted"/>
<dbReference type="EMBL" id="BAJS01000008">
    <property type="protein sequence ID" value="GAK36600.1"/>
    <property type="molecule type" value="Genomic_DNA"/>
</dbReference>
<sequence length="290" mass="32882">MEKIIKVPTTLVAKPVLYGTLEMDGCTVIQQCIDSMARSGTMFMQSHVLILMLDGQITFRHGKQSHVVRKNEMILLKKATSVQFEMMGDAENGDIYDGTMICIQNELLKEFITTAKIQTPQVKDIVKTAVHPMDSRLISFVQSLAPYYNAPVTINPALLKLKVMELLFNVAECSEDAFRQMLQLLKPVKADIRHVVEHNYTNPLILPELAYLSGRSLSGFKREFQAIYNMPPAQWLLGKRLERAADMLKNTPMSVTDICFTLGFESPAHFSRAFKKQYGYSPAHYKLNNQ</sequence>
<gene>
    <name evidence="5" type="ORF">JCM15093_1772</name>
</gene>
<name>A0A069D2R9_9BACE</name>
<dbReference type="GO" id="GO:0043565">
    <property type="term" value="F:sequence-specific DNA binding"/>
    <property type="evidence" value="ECO:0007669"/>
    <property type="project" value="InterPro"/>
</dbReference>
<dbReference type="PRINTS" id="PR00032">
    <property type="entry name" value="HTHARAC"/>
</dbReference>
<organism evidence="5 6">
    <name type="scientific">Bacteroides graminisolvens DSM 19988 = JCM 15093</name>
    <dbReference type="NCBI Taxonomy" id="1121097"/>
    <lineage>
        <taxon>Bacteria</taxon>
        <taxon>Pseudomonadati</taxon>
        <taxon>Bacteroidota</taxon>
        <taxon>Bacteroidia</taxon>
        <taxon>Bacteroidales</taxon>
        <taxon>Bacteroidaceae</taxon>
        <taxon>Bacteroides</taxon>
    </lineage>
</organism>
<dbReference type="InterPro" id="IPR020449">
    <property type="entry name" value="Tscrpt_reg_AraC-type_HTH"/>
</dbReference>
<dbReference type="InterPro" id="IPR018062">
    <property type="entry name" value="HTH_AraC-typ_CS"/>
</dbReference>
<evidence type="ECO:0000313" key="5">
    <source>
        <dbReference type="EMBL" id="GAK36600.1"/>
    </source>
</evidence>
<dbReference type="InterPro" id="IPR009057">
    <property type="entry name" value="Homeodomain-like_sf"/>
</dbReference>
<evidence type="ECO:0000313" key="6">
    <source>
        <dbReference type="Proteomes" id="UP000027601"/>
    </source>
</evidence>
<reference evidence="5 6" key="1">
    <citation type="journal article" date="2015" name="Microbes Environ.">
        <title>Distribution and evolution of nitrogen fixation genes in the phylum bacteroidetes.</title>
        <authorList>
            <person name="Inoue J."/>
            <person name="Oshima K."/>
            <person name="Suda W."/>
            <person name="Sakamoto M."/>
            <person name="Iino T."/>
            <person name="Noda S."/>
            <person name="Hongoh Y."/>
            <person name="Hattori M."/>
            <person name="Ohkuma M."/>
        </authorList>
    </citation>
    <scope>NUCLEOTIDE SEQUENCE [LARGE SCALE GENOMIC DNA]</scope>
    <source>
        <strain evidence="5 6">JCM 15093</strain>
    </source>
</reference>
<comment type="caution">
    <text evidence="5">The sequence shown here is derived from an EMBL/GenBank/DDBJ whole genome shotgun (WGS) entry which is preliminary data.</text>
</comment>
<dbReference type="AlphaFoldDB" id="A0A069D2R9"/>
<dbReference type="eggNOG" id="COG2207">
    <property type="taxonomic scope" value="Bacteria"/>
</dbReference>
<dbReference type="Pfam" id="PF12833">
    <property type="entry name" value="HTH_18"/>
    <property type="match status" value="1"/>
</dbReference>
<dbReference type="PANTHER" id="PTHR46796:SF6">
    <property type="entry name" value="ARAC SUBFAMILY"/>
    <property type="match status" value="1"/>
</dbReference>
<evidence type="ECO:0000256" key="3">
    <source>
        <dbReference type="ARBA" id="ARBA00023163"/>
    </source>
</evidence>
<dbReference type="Proteomes" id="UP000027601">
    <property type="component" value="Unassembled WGS sequence"/>
</dbReference>
<dbReference type="PROSITE" id="PS00041">
    <property type="entry name" value="HTH_ARAC_FAMILY_1"/>
    <property type="match status" value="1"/>
</dbReference>
<feature type="domain" description="HTH araC/xylS-type" evidence="4">
    <location>
        <begin position="190"/>
        <end position="288"/>
    </location>
</feature>
<keyword evidence="2" id="KW-0238">DNA-binding</keyword>
<accession>A0A069D2R9</accession>
<dbReference type="OrthoDB" id="4480133at2"/>
<dbReference type="PROSITE" id="PS01124">
    <property type="entry name" value="HTH_ARAC_FAMILY_2"/>
    <property type="match status" value="1"/>
</dbReference>
<evidence type="ECO:0000256" key="1">
    <source>
        <dbReference type="ARBA" id="ARBA00023015"/>
    </source>
</evidence>
<dbReference type="InterPro" id="IPR054015">
    <property type="entry name" value="ExsA-like_N"/>
</dbReference>
<dbReference type="GO" id="GO:0003700">
    <property type="term" value="F:DNA-binding transcription factor activity"/>
    <property type="evidence" value="ECO:0007669"/>
    <property type="project" value="InterPro"/>
</dbReference>
<keyword evidence="1" id="KW-0805">Transcription regulation</keyword>
<keyword evidence="3" id="KW-0804">Transcription</keyword>
<keyword evidence="6" id="KW-1185">Reference proteome</keyword>
<dbReference type="PANTHER" id="PTHR46796">
    <property type="entry name" value="HTH-TYPE TRANSCRIPTIONAL ACTIVATOR RHAS-RELATED"/>
    <property type="match status" value="1"/>
</dbReference>
<dbReference type="InterPro" id="IPR050204">
    <property type="entry name" value="AraC_XylS_family_regulators"/>
</dbReference>
<protein>
    <submittedName>
        <fullName evidence="5">Transcriptional regulator, AraC family</fullName>
    </submittedName>
</protein>
<evidence type="ECO:0000259" key="4">
    <source>
        <dbReference type="PROSITE" id="PS01124"/>
    </source>
</evidence>
<dbReference type="STRING" id="1121097.GCA_000428125_02025"/>
<evidence type="ECO:0000256" key="2">
    <source>
        <dbReference type="ARBA" id="ARBA00023125"/>
    </source>
</evidence>
<dbReference type="Pfam" id="PF22200">
    <property type="entry name" value="ExsA_N"/>
    <property type="match status" value="1"/>
</dbReference>
<dbReference type="RefSeq" id="WP_158332555.1">
    <property type="nucleotide sequence ID" value="NZ_ATZI01000007.1"/>
</dbReference>
<dbReference type="SUPFAM" id="SSF46689">
    <property type="entry name" value="Homeodomain-like"/>
    <property type="match status" value="2"/>
</dbReference>
<dbReference type="InterPro" id="IPR018060">
    <property type="entry name" value="HTH_AraC"/>
</dbReference>